<dbReference type="Proteomes" id="UP000297014">
    <property type="component" value="Unassembled WGS sequence"/>
</dbReference>
<dbReference type="OrthoDB" id="1954789at2"/>
<reference evidence="1 3" key="1">
    <citation type="journal article" date="2014" name="Genome Announc.">
        <title>Draft Genome Sequence of Bacillus alcalophilus AV1934, a Classic Alkaliphile Isolated from Human Feces in 1934.</title>
        <authorList>
            <person name="Attie O."/>
            <person name="Jayaprakash A."/>
            <person name="Shah H."/>
            <person name="Paulsen I.T."/>
            <person name="Morino M."/>
            <person name="Takahashi Y."/>
            <person name="Narumi I."/>
            <person name="Sachidanandam R."/>
            <person name="Satoh K."/>
            <person name="Ito M."/>
            <person name="Krulwich T.A."/>
        </authorList>
    </citation>
    <scope>NUCLEOTIDE SEQUENCE [LARGE SCALE GENOMIC DNA]</scope>
    <source>
        <strain evidence="1 3">AV1934</strain>
    </source>
</reference>
<dbReference type="EMBL" id="ALPT02000091">
    <property type="protein sequence ID" value="KGA95942.1"/>
    <property type="molecule type" value="Genomic_DNA"/>
</dbReference>
<reference evidence="2 4" key="2">
    <citation type="submission" date="2014-01" db="EMBL/GenBank/DDBJ databases">
        <title>Draft genome sequencing of Bacillus alcalophilus CGMCC 1.3604.</title>
        <authorList>
            <person name="Yang J."/>
            <person name="Diao L."/>
            <person name="Yang S."/>
        </authorList>
    </citation>
    <scope>NUCLEOTIDE SEQUENCE [LARGE SCALE GENOMIC DNA]</scope>
    <source>
        <strain evidence="2 4">CGMCC 1.3604</strain>
    </source>
</reference>
<gene>
    <name evidence="2" type="ORF">AJ85_19590</name>
    <name evidence="1" type="ORF">BALCAV_0219205</name>
</gene>
<dbReference type="AlphaFoldDB" id="A0A094YR44"/>
<dbReference type="eggNOG" id="ENOG5032SBT">
    <property type="taxonomic scope" value="Bacteria"/>
</dbReference>
<keyword evidence="3" id="KW-1185">Reference proteome</keyword>
<evidence type="ECO:0000313" key="3">
    <source>
        <dbReference type="Proteomes" id="UP000002754"/>
    </source>
</evidence>
<protein>
    <submittedName>
        <fullName evidence="1">Uncharacterized protein</fullName>
    </submittedName>
</protein>
<name>A0A094YR44_ALKAL</name>
<dbReference type="Proteomes" id="UP000002754">
    <property type="component" value="Unassembled WGS sequence"/>
</dbReference>
<dbReference type="EMBL" id="JALP01000265">
    <property type="protein sequence ID" value="THG89084.1"/>
    <property type="molecule type" value="Genomic_DNA"/>
</dbReference>
<dbReference type="RefSeq" id="WP_003323575.1">
    <property type="nucleotide sequence ID" value="NZ_ALPT02000091.1"/>
</dbReference>
<comment type="caution">
    <text evidence="1">The sequence shown here is derived from an EMBL/GenBank/DDBJ whole genome shotgun (WGS) entry which is preliminary data.</text>
</comment>
<accession>A0A094YR44</accession>
<evidence type="ECO:0000313" key="4">
    <source>
        <dbReference type="Proteomes" id="UP000297014"/>
    </source>
</evidence>
<dbReference type="STRING" id="1218173.BALCAV_0219205"/>
<evidence type="ECO:0000313" key="1">
    <source>
        <dbReference type="EMBL" id="KGA95942.1"/>
    </source>
</evidence>
<dbReference type="PROSITE" id="PS51257">
    <property type="entry name" value="PROKAR_LIPOPROTEIN"/>
    <property type="match status" value="1"/>
</dbReference>
<organism evidence="1 3">
    <name type="scientific">Alkalihalobacillus alcalophilus ATCC 27647 = CGMCC 1.3604</name>
    <dbReference type="NCBI Taxonomy" id="1218173"/>
    <lineage>
        <taxon>Bacteria</taxon>
        <taxon>Bacillati</taxon>
        <taxon>Bacillota</taxon>
        <taxon>Bacilli</taxon>
        <taxon>Bacillales</taxon>
        <taxon>Bacillaceae</taxon>
        <taxon>Alkalihalobacillus</taxon>
    </lineage>
</organism>
<sequence>MRVTYRNFLLLVLMVIFISGCTNLEPESSRELPEDFDFSLIYGTYGKQKIDTYNNTVIKDLVENGIVEADVTLTEDEMNRIYNEMVKIDIMSDLNLEGDKQCDVEPPSISEWKIQINNEINSIAYGNYCEHPEVILDLIELEDFIHEIVSSKDEYKALPDAKGFYE</sequence>
<proteinExistence type="predicted"/>
<evidence type="ECO:0000313" key="2">
    <source>
        <dbReference type="EMBL" id="THG89084.1"/>
    </source>
</evidence>